<evidence type="ECO:0000313" key="1">
    <source>
        <dbReference type="EMBL" id="MBA0570149.1"/>
    </source>
</evidence>
<name>A0A7J8MZN9_9ROSI</name>
<keyword evidence="2" id="KW-1185">Reference proteome</keyword>
<sequence>MSAVILVYYCGNPAKLTCLGPMTTQVAGFLDVRSLGVGFENHVIFSPGLIHH</sequence>
<dbReference type="Proteomes" id="UP000593572">
    <property type="component" value="Unassembled WGS sequence"/>
</dbReference>
<dbReference type="AlphaFoldDB" id="A0A7J8MZN9"/>
<evidence type="ECO:0000313" key="2">
    <source>
        <dbReference type="Proteomes" id="UP000593572"/>
    </source>
</evidence>
<reference evidence="1 2" key="1">
    <citation type="journal article" date="2019" name="Genome Biol. Evol.">
        <title>Insights into the evolution of the New World diploid cottons (Gossypium, subgenus Houzingenia) based on genome sequencing.</title>
        <authorList>
            <person name="Grover C.E."/>
            <person name="Arick M.A. 2nd"/>
            <person name="Thrash A."/>
            <person name="Conover J.L."/>
            <person name="Sanders W.S."/>
            <person name="Peterson D.G."/>
            <person name="Frelichowski J.E."/>
            <person name="Scheffler J.A."/>
            <person name="Scheffler B.E."/>
            <person name="Wendel J.F."/>
        </authorList>
    </citation>
    <scope>NUCLEOTIDE SEQUENCE [LARGE SCALE GENOMIC DNA]</scope>
    <source>
        <strain evidence="1">157</strain>
        <tissue evidence="1">Leaf</tissue>
    </source>
</reference>
<comment type="caution">
    <text evidence="1">The sequence shown here is derived from an EMBL/GenBank/DDBJ whole genome shotgun (WGS) entry which is preliminary data.</text>
</comment>
<organism evidence="1 2">
    <name type="scientific">Gossypium lobatum</name>
    <dbReference type="NCBI Taxonomy" id="34289"/>
    <lineage>
        <taxon>Eukaryota</taxon>
        <taxon>Viridiplantae</taxon>
        <taxon>Streptophyta</taxon>
        <taxon>Embryophyta</taxon>
        <taxon>Tracheophyta</taxon>
        <taxon>Spermatophyta</taxon>
        <taxon>Magnoliopsida</taxon>
        <taxon>eudicotyledons</taxon>
        <taxon>Gunneridae</taxon>
        <taxon>Pentapetalae</taxon>
        <taxon>rosids</taxon>
        <taxon>malvids</taxon>
        <taxon>Malvales</taxon>
        <taxon>Malvaceae</taxon>
        <taxon>Malvoideae</taxon>
        <taxon>Gossypium</taxon>
    </lineage>
</organism>
<gene>
    <name evidence="1" type="ORF">Golob_003833</name>
</gene>
<proteinExistence type="predicted"/>
<protein>
    <submittedName>
        <fullName evidence="1">Uncharacterized protein</fullName>
    </submittedName>
</protein>
<accession>A0A7J8MZN9</accession>
<dbReference type="EMBL" id="JABEZX010000011">
    <property type="protein sequence ID" value="MBA0570149.1"/>
    <property type="molecule type" value="Genomic_DNA"/>
</dbReference>